<dbReference type="GO" id="GO:0016887">
    <property type="term" value="F:ATP hydrolysis activity"/>
    <property type="evidence" value="ECO:0007669"/>
    <property type="project" value="InterPro"/>
</dbReference>
<dbReference type="InterPro" id="IPR003959">
    <property type="entry name" value="ATPase_AAA_core"/>
</dbReference>
<protein>
    <submittedName>
        <fullName evidence="15">P-loop containing nucleoside triphosphate hydrolase protein</fullName>
    </submittedName>
</protein>
<comment type="subcellular location">
    <subcellularLocation>
        <location evidence="1">Mitochondrion inner membrane</location>
        <topology evidence="1">Single-pass membrane protein</topology>
    </subcellularLocation>
</comment>
<keyword evidence="7 12" id="KW-0067">ATP-binding</keyword>
<comment type="similarity">
    <text evidence="2">Belongs to the AAA ATPase family. BCS1 subfamily.</text>
</comment>
<dbReference type="SMART" id="SM01024">
    <property type="entry name" value="BCS1_N"/>
    <property type="match status" value="1"/>
</dbReference>
<dbReference type="Pfam" id="PF00004">
    <property type="entry name" value="AAA"/>
    <property type="match status" value="2"/>
</dbReference>
<dbReference type="GO" id="GO:0005524">
    <property type="term" value="F:ATP binding"/>
    <property type="evidence" value="ECO:0007669"/>
    <property type="project" value="UniProtKB-KW"/>
</dbReference>
<evidence type="ECO:0000256" key="10">
    <source>
        <dbReference type="ARBA" id="ARBA00023136"/>
    </source>
</evidence>
<evidence type="ECO:0000313" key="15">
    <source>
        <dbReference type="EMBL" id="KAF2846286.1"/>
    </source>
</evidence>
<keyword evidence="5" id="KW-0999">Mitochondrion inner membrane</keyword>
<dbReference type="Gene3D" id="3.40.50.300">
    <property type="entry name" value="P-loop containing nucleotide triphosphate hydrolases"/>
    <property type="match status" value="1"/>
</dbReference>
<keyword evidence="9" id="KW-0496">Mitochondrion</keyword>
<dbReference type="GO" id="GO:0005743">
    <property type="term" value="C:mitochondrial inner membrane"/>
    <property type="evidence" value="ECO:0007669"/>
    <property type="project" value="UniProtKB-SubCell"/>
</dbReference>
<dbReference type="InterPro" id="IPR014851">
    <property type="entry name" value="BCS1_N"/>
</dbReference>
<dbReference type="PANTHER" id="PTHR23070">
    <property type="entry name" value="BCS1 AAA-TYPE ATPASE"/>
    <property type="match status" value="1"/>
</dbReference>
<feature type="domain" description="AAA+ ATPase" evidence="13">
    <location>
        <begin position="310"/>
        <end position="472"/>
    </location>
</feature>
<keyword evidence="10" id="KW-0472">Membrane</keyword>
<feature type="domain" description="BCS1 N-terminal" evidence="14">
    <location>
        <begin position="72"/>
        <end position="277"/>
    </location>
</feature>
<keyword evidence="3" id="KW-0812">Transmembrane</keyword>
<dbReference type="InterPro" id="IPR003960">
    <property type="entry name" value="ATPase_AAA_CS"/>
</dbReference>
<evidence type="ECO:0000256" key="7">
    <source>
        <dbReference type="ARBA" id="ARBA00022840"/>
    </source>
</evidence>
<sequence>MAEPRSSTDLIVSSKAVPVKMTHLWSEPLDTAGLIPQNLKRAATAQYPILEILQRLLFRIKSSGGDLEKVLALIGLFQAVRPVYGYIKDVLAWALTVQVTIPDTDPVAKDVLAWMGSEVLMNNRTRNAMLVTGGSQDPNDDYHRRMLAQLMARPKSVRIPEKAVDEVLCLPPIGTRLFWVGYRPFLFSRRGATSSYNAGLMVGSLVDSSGQLQNSLTIMTPGWSLKPLKDFTKLCRDFKLRHMTGTTTVYFAGAGRYEGYGQGWQSVSKAIRKLDTIDMDERTKSDVIRDAEYYYSDQSRQFFADCGIPYRRGYLFHGPPGTGKSSFSAALAGHLGCDIYHINLSAGMISDGGLHSLFLGLPRKCIVVIEDIDSAGIGREPGPSSKVPPTEANLLQGMYGMPGVPEPPPNVSESHRSRRSMITLSGLLNAIDGNASQEGRLLIMTSNNPDALDAALTRPGRIDKKIYFGNMTRSAGRSIFKRLIGRSALAHDAAFTMAQIDQYAEAFADKVPANTFTPAQVQNFLQGCRGDPIKALADIDAWVLENREDALSNSVSEKAASNASDPVVVDLADAADSGTKDATGETCVRREKVA</sequence>
<dbReference type="InterPro" id="IPR057495">
    <property type="entry name" value="AAA_lid_BCS1"/>
</dbReference>
<keyword evidence="4 12" id="KW-0547">Nucleotide-binding</keyword>
<dbReference type="PROSITE" id="PS00674">
    <property type="entry name" value="AAA"/>
    <property type="match status" value="1"/>
</dbReference>
<keyword evidence="6 15" id="KW-0378">Hydrolase</keyword>
<evidence type="ECO:0000259" key="14">
    <source>
        <dbReference type="SMART" id="SM01024"/>
    </source>
</evidence>
<evidence type="ECO:0000313" key="16">
    <source>
        <dbReference type="Proteomes" id="UP000799423"/>
    </source>
</evidence>
<evidence type="ECO:0000256" key="4">
    <source>
        <dbReference type="ARBA" id="ARBA00022741"/>
    </source>
</evidence>
<evidence type="ECO:0000256" key="1">
    <source>
        <dbReference type="ARBA" id="ARBA00004434"/>
    </source>
</evidence>
<dbReference type="AlphaFoldDB" id="A0A6A7ASJ2"/>
<dbReference type="InterPro" id="IPR050747">
    <property type="entry name" value="Mitochondrial_chaperone_BCS1"/>
</dbReference>
<evidence type="ECO:0000256" key="3">
    <source>
        <dbReference type="ARBA" id="ARBA00022692"/>
    </source>
</evidence>
<reference evidence="15" key="1">
    <citation type="submission" date="2020-01" db="EMBL/GenBank/DDBJ databases">
        <authorList>
            <consortium name="DOE Joint Genome Institute"/>
            <person name="Haridas S."/>
            <person name="Albert R."/>
            <person name="Binder M."/>
            <person name="Bloem J."/>
            <person name="Labutti K."/>
            <person name="Salamov A."/>
            <person name="Andreopoulos B."/>
            <person name="Baker S.E."/>
            <person name="Barry K."/>
            <person name="Bills G."/>
            <person name="Bluhm B.H."/>
            <person name="Cannon C."/>
            <person name="Castanera R."/>
            <person name="Culley D.E."/>
            <person name="Daum C."/>
            <person name="Ezra D."/>
            <person name="Gonzalez J.B."/>
            <person name="Henrissat B."/>
            <person name="Kuo A."/>
            <person name="Liang C."/>
            <person name="Lipzen A."/>
            <person name="Lutzoni F."/>
            <person name="Magnuson J."/>
            <person name="Mondo S."/>
            <person name="Nolan M."/>
            <person name="Ohm R."/>
            <person name="Pangilinan J."/>
            <person name="Park H.-J."/>
            <person name="Ramirez L."/>
            <person name="Alfaro M."/>
            <person name="Sun H."/>
            <person name="Tritt A."/>
            <person name="Yoshinaga Y."/>
            <person name="Zwiers L.-H."/>
            <person name="Turgeon B.G."/>
            <person name="Goodwin S.B."/>
            <person name="Spatafora J.W."/>
            <person name="Crous P.W."/>
            <person name="Grigoriev I.V."/>
        </authorList>
    </citation>
    <scope>NUCLEOTIDE SEQUENCE</scope>
    <source>
        <strain evidence="15">IPT5</strain>
    </source>
</reference>
<keyword evidence="8" id="KW-1133">Transmembrane helix</keyword>
<dbReference type="Pfam" id="PF08740">
    <property type="entry name" value="BCS1_N"/>
    <property type="match status" value="1"/>
</dbReference>
<gene>
    <name evidence="15" type="ORF">T440DRAFT_471936</name>
</gene>
<comment type="catalytic activity">
    <reaction evidence="11">
        <text>ATP + H2O = ADP + phosphate + H(+)</text>
        <dbReference type="Rhea" id="RHEA:13065"/>
        <dbReference type="ChEBI" id="CHEBI:15377"/>
        <dbReference type="ChEBI" id="CHEBI:15378"/>
        <dbReference type="ChEBI" id="CHEBI:30616"/>
        <dbReference type="ChEBI" id="CHEBI:43474"/>
        <dbReference type="ChEBI" id="CHEBI:456216"/>
    </reaction>
    <physiologicalReaction direction="left-to-right" evidence="11">
        <dbReference type="Rhea" id="RHEA:13066"/>
    </physiologicalReaction>
</comment>
<dbReference type="SUPFAM" id="SSF52540">
    <property type="entry name" value="P-loop containing nucleoside triphosphate hydrolases"/>
    <property type="match status" value="1"/>
</dbReference>
<evidence type="ECO:0000259" key="13">
    <source>
        <dbReference type="SMART" id="SM00382"/>
    </source>
</evidence>
<dbReference type="InterPro" id="IPR003593">
    <property type="entry name" value="AAA+_ATPase"/>
</dbReference>
<dbReference type="InterPro" id="IPR027417">
    <property type="entry name" value="P-loop_NTPase"/>
</dbReference>
<keyword evidence="16" id="KW-1185">Reference proteome</keyword>
<evidence type="ECO:0000256" key="11">
    <source>
        <dbReference type="ARBA" id="ARBA00048778"/>
    </source>
</evidence>
<accession>A0A6A7ASJ2</accession>
<dbReference type="EMBL" id="MU006336">
    <property type="protein sequence ID" value="KAF2846286.1"/>
    <property type="molecule type" value="Genomic_DNA"/>
</dbReference>
<evidence type="ECO:0000256" key="9">
    <source>
        <dbReference type="ARBA" id="ARBA00023128"/>
    </source>
</evidence>
<organism evidence="15 16">
    <name type="scientific">Plenodomus tracheiphilus IPT5</name>
    <dbReference type="NCBI Taxonomy" id="1408161"/>
    <lineage>
        <taxon>Eukaryota</taxon>
        <taxon>Fungi</taxon>
        <taxon>Dikarya</taxon>
        <taxon>Ascomycota</taxon>
        <taxon>Pezizomycotina</taxon>
        <taxon>Dothideomycetes</taxon>
        <taxon>Pleosporomycetidae</taxon>
        <taxon>Pleosporales</taxon>
        <taxon>Pleosporineae</taxon>
        <taxon>Leptosphaeriaceae</taxon>
        <taxon>Plenodomus</taxon>
    </lineage>
</organism>
<evidence type="ECO:0000256" key="8">
    <source>
        <dbReference type="ARBA" id="ARBA00022989"/>
    </source>
</evidence>
<evidence type="ECO:0000256" key="2">
    <source>
        <dbReference type="ARBA" id="ARBA00007448"/>
    </source>
</evidence>
<dbReference type="OrthoDB" id="10251412at2759"/>
<dbReference type="Pfam" id="PF25426">
    <property type="entry name" value="AAA_lid_BCS1"/>
    <property type="match status" value="1"/>
</dbReference>
<dbReference type="Proteomes" id="UP000799423">
    <property type="component" value="Unassembled WGS sequence"/>
</dbReference>
<evidence type="ECO:0000256" key="5">
    <source>
        <dbReference type="ARBA" id="ARBA00022792"/>
    </source>
</evidence>
<proteinExistence type="inferred from homology"/>
<dbReference type="SMART" id="SM00382">
    <property type="entry name" value="AAA"/>
    <property type="match status" value="1"/>
</dbReference>
<name>A0A6A7ASJ2_9PLEO</name>
<evidence type="ECO:0000256" key="12">
    <source>
        <dbReference type="RuleBase" id="RU003651"/>
    </source>
</evidence>
<evidence type="ECO:0000256" key="6">
    <source>
        <dbReference type="ARBA" id="ARBA00022801"/>
    </source>
</evidence>